<keyword evidence="4" id="KW-1185">Reference proteome</keyword>
<dbReference type="PROSITE" id="PS50042">
    <property type="entry name" value="CNMP_BINDING_3"/>
    <property type="match status" value="1"/>
</dbReference>
<reference evidence="3 4" key="1">
    <citation type="journal article" date="2016" name="Nat. Commun.">
        <title>Extremotolerant tardigrade genome and improved radiotolerance of human cultured cells by tardigrade-unique protein.</title>
        <authorList>
            <person name="Hashimoto T."/>
            <person name="Horikawa D.D."/>
            <person name="Saito Y."/>
            <person name="Kuwahara H."/>
            <person name="Kozuka-Hata H."/>
            <person name="Shin-I T."/>
            <person name="Minakuchi Y."/>
            <person name="Ohishi K."/>
            <person name="Motoyama A."/>
            <person name="Aizu T."/>
            <person name="Enomoto A."/>
            <person name="Kondo K."/>
            <person name="Tanaka S."/>
            <person name="Hara Y."/>
            <person name="Koshikawa S."/>
            <person name="Sagara H."/>
            <person name="Miura T."/>
            <person name="Yokobori S."/>
            <person name="Miyagawa K."/>
            <person name="Suzuki Y."/>
            <person name="Kubo T."/>
            <person name="Oyama M."/>
            <person name="Kohara Y."/>
            <person name="Fujiyama A."/>
            <person name="Arakawa K."/>
            <person name="Katayama T."/>
            <person name="Toyoda A."/>
            <person name="Kunieda T."/>
        </authorList>
    </citation>
    <scope>NUCLEOTIDE SEQUENCE [LARGE SCALE GENOMIC DNA]</scope>
    <source>
        <strain evidence="3 4">YOKOZUNA-1</strain>
    </source>
</reference>
<evidence type="ECO:0000256" key="1">
    <source>
        <dbReference type="SAM" id="MobiDB-lite"/>
    </source>
</evidence>
<evidence type="ECO:0000259" key="2">
    <source>
        <dbReference type="PROSITE" id="PS50042"/>
    </source>
</evidence>
<dbReference type="OrthoDB" id="166212at2759"/>
<dbReference type="InterPro" id="IPR018490">
    <property type="entry name" value="cNMP-bd_dom_sf"/>
</dbReference>
<dbReference type="PANTHER" id="PTHR23011">
    <property type="entry name" value="CYCLIC NUCLEOTIDE-BINDING DOMAIN CONTAINING PROTEIN"/>
    <property type="match status" value="1"/>
</dbReference>
<feature type="compositionally biased region" description="Acidic residues" evidence="1">
    <location>
        <begin position="127"/>
        <end position="152"/>
    </location>
</feature>
<feature type="region of interest" description="Disordered" evidence="1">
    <location>
        <begin position="1"/>
        <end position="152"/>
    </location>
</feature>
<feature type="compositionally biased region" description="Basic and acidic residues" evidence="1">
    <location>
        <begin position="49"/>
        <end position="63"/>
    </location>
</feature>
<dbReference type="AlphaFoldDB" id="A0A1D1VNP5"/>
<feature type="compositionally biased region" description="Acidic residues" evidence="1">
    <location>
        <begin position="66"/>
        <end position="84"/>
    </location>
</feature>
<comment type="caution">
    <text evidence="3">The sequence shown here is derived from an EMBL/GenBank/DDBJ whole genome shotgun (WGS) entry which is preliminary data.</text>
</comment>
<feature type="compositionally biased region" description="Basic and acidic residues" evidence="1">
    <location>
        <begin position="23"/>
        <end position="37"/>
    </location>
</feature>
<protein>
    <recommendedName>
        <fullName evidence="2">Cyclic nucleotide-binding domain-containing protein</fullName>
    </recommendedName>
</protein>
<gene>
    <name evidence="3" type="primary">RvY_13116-1</name>
    <name evidence="3" type="synonym">RvY_13116.1</name>
    <name evidence="3" type="ORF">RvY_13116</name>
</gene>
<dbReference type="CDD" id="cd00038">
    <property type="entry name" value="CAP_ED"/>
    <property type="match status" value="1"/>
</dbReference>
<dbReference type="InterPro" id="IPR000595">
    <property type="entry name" value="cNMP-bd_dom"/>
</dbReference>
<dbReference type="Gene3D" id="2.60.120.10">
    <property type="entry name" value="Jelly Rolls"/>
    <property type="match status" value="2"/>
</dbReference>
<dbReference type="STRING" id="947166.A0A1D1VNP5"/>
<proteinExistence type="predicted"/>
<dbReference type="EMBL" id="BDGG01000008">
    <property type="protein sequence ID" value="GAV02571.1"/>
    <property type="molecule type" value="Genomic_DNA"/>
</dbReference>
<organism evidence="3 4">
    <name type="scientific">Ramazzottius varieornatus</name>
    <name type="common">Water bear</name>
    <name type="synonym">Tardigrade</name>
    <dbReference type="NCBI Taxonomy" id="947166"/>
    <lineage>
        <taxon>Eukaryota</taxon>
        <taxon>Metazoa</taxon>
        <taxon>Ecdysozoa</taxon>
        <taxon>Tardigrada</taxon>
        <taxon>Eutardigrada</taxon>
        <taxon>Parachela</taxon>
        <taxon>Hypsibioidea</taxon>
        <taxon>Ramazzottiidae</taxon>
        <taxon>Ramazzottius</taxon>
    </lineage>
</organism>
<name>A0A1D1VNP5_RAMVA</name>
<dbReference type="InterPro" id="IPR014710">
    <property type="entry name" value="RmlC-like_jellyroll"/>
</dbReference>
<evidence type="ECO:0000313" key="4">
    <source>
        <dbReference type="Proteomes" id="UP000186922"/>
    </source>
</evidence>
<dbReference type="Pfam" id="PF00027">
    <property type="entry name" value="cNMP_binding"/>
    <property type="match status" value="1"/>
</dbReference>
<evidence type="ECO:0000313" key="3">
    <source>
        <dbReference type="EMBL" id="GAV02571.1"/>
    </source>
</evidence>
<accession>A0A1D1VNP5</accession>
<feature type="compositionally biased region" description="Basic and acidic residues" evidence="1">
    <location>
        <begin position="108"/>
        <end position="121"/>
    </location>
</feature>
<dbReference type="PANTHER" id="PTHR23011:SF41">
    <property type="entry name" value="CYCLIC NUCLEOTIDE-BINDING DOMAIN-CONTAINING PROTEIN"/>
    <property type="match status" value="1"/>
</dbReference>
<feature type="domain" description="Cyclic nucleotide-binding" evidence="2">
    <location>
        <begin position="250"/>
        <end position="358"/>
    </location>
</feature>
<dbReference type="SUPFAM" id="SSF51206">
    <property type="entry name" value="cAMP-binding domain-like"/>
    <property type="match status" value="2"/>
</dbReference>
<dbReference type="SMART" id="SM00100">
    <property type="entry name" value="cNMP"/>
    <property type="match status" value="1"/>
</dbReference>
<dbReference type="Proteomes" id="UP000186922">
    <property type="component" value="Unassembled WGS sequence"/>
</dbReference>
<sequence length="578" mass="66142">MSSRKENVNSDRVVGSSAVSNDQPRRPPNDDTKKDNAGDSQSSPPDASKASKEQKAKSVDRAGDTSAEEGDSQEPTETDDDYDDSDKSEHEETSEASPMTSAQAIGMDEGKKRRLTIEDLMARIPSDFEDPEWSLPGETDESEPDDDSEPEYEPPAVIKLRALARVVMMNLRWAKDNRRGDAYRGFETTYKDPSSGEEKQVFFKVSDFFSSKRVLSGLTEEEKTALNVHPIGRTVEDIQTITRILERYKCFDKFAPPVRQQLAVWARYDTFDDGRVLLRQGHEPYSMYFILTGSVNFKASDSDPRSGRTNYYPLGVRGPSSIIGEIELLNNDERRSTGVTQGDVELLRVDEDPFNEILRTSFEAIWADRFAVLQSAQMFASWSDAELRILNENSSVIAFGQNKPILSDVSGQSAFTYIVQKGRCAMVKDVILERLYFGKNKTLMYQSLEADDERRWLPPSQLKNHPELEGRHLFITEFKEGDYFGVGEDLRRTHIIALTMVECLTIPRSVFEKANRVQFLEDLKADLEDAIPSDEQILEDWLALETWKQYKKKHLKFFYSKKQAEKDYQFFDMFKKYR</sequence>